<evidence type="ECO:0000256" key="1">
    <source>
        <dbReference type="SAM" id="MobiDB-lite"/>
    </source>
</evidence>
<sequence length="75" mass="8234">MLTSSQKMWPVVWVLRPLPQVAMRLFDGQESVNTWLIWVSPLVAKGTTTSTRTSSTAGEDSTLPVLRKTQSTGTA</sequence>
<reference evidence="2" key="1">
    <citation type="journal article" date="2021" name="Proc. Natl. Acad. Sci. U.S.A.">
        <title>A Catalog of Tens of Thousands of Viruses from Human Metagenomes Reveals Hidden Associations with Chronic Diseases.</title>
        <authorList>
            <person name="Tisza M.J."/>
            <person name="Buck C.B."/>
        </authorList>
    </citation>
    <scope>NUCLEOTIDE SEQUENCE</scope>
    <source>
        <strain evidence="2">CtAvy12</strain>
    </source>
</reference>
<proteinExistence type="predicted"/>
<dbReference type="EMBL" id="BK016129">
    <property type="protein sequence ID" value="DAF97254.1"/>
    <property type="molecule type" value="Genomic_DNA"/>
</dbReference>
<accession>A0A8S5USA3</accession>
<protein>
    <submittedName>
        <fullName evidence="2">Uncharacterized protein</fullName>
    </submittedName>
</protein>
<feature type="region of interest" description="Disordered" evidence="1">
    <location>
        <begin position="48"/>
        <end position="75"/>
    </location>
</feature>
<name>A0A8S5USA3_9CAUD</name>
<organism evidence="2">
    <name type="scientific">Siphoviridae sp. ctAvy12</name>
    <dbReference type="NCBI Taxonomy" id="2825371"/>
    <lineage>
        <taxon>Viruses</taxon>
        <taxon>Duplodnaviria</taxon>
        <taxon>Heunggongvirae</taxon>
        <taxon>Uroviricota</taxon>
        <taxon>Caudoviricetes</taxon>
    </lineage>
</organism>
<evidence type="ECO:0000313" key="2">
    <source>
        <dbReference type="EMBL" id="DAF97254.1"/>
    </source>
</evidence>